<evidence type="ECO:0000256" key="2">
    <source>
        <dbReference type="ARBA" id="ARBA00022475"/>
    </source>
</evidence>
<feature type="transmembrane region" description="Helical" evidence="6">
    <location>
        <begin position="126"/>
        <end position="151"/>
    </location>
</feature>
<feature type="transmembrane region" description="Helical" evidence="6">
    <location>
        <begin position="297"/>
        <end position="317"/>
    </location>
</feature>
<feature type="transmembrane region" description="Helical" evidence="6">
    <location>
        <begin position="235"/>
        <end position="257"/>
    </location>
</feature>
<comment type="caution">
    <text evidence="7">The sequence shown here is derived from an EMBL/GenBank/DDBJ whole genome shotgun (WGS) entry which is preliminary data.</text>
</comment>
<dbReference type="GO" id="GO:0050071">
    <property type="term" value="F:phosphatidylglycerol lysyltransferase activity"/>
    <property type="evidence" value="ECO:0007669"/>
    <property type="project" value="UniProtKB-EC"/>
</dbReference>
<keyword evidence="8" id="KW-1185">Reference proteome</keyword>
<proteinExistence type="inferred from homology"/>
<evidence type="ECO:0000313" key="7">
    <source>
        <dbReference type="EMBL" id="NBH62373.1"/>
    </source>
</evidence>
<evidence type="ECO:0000256" key="3">
    <source>
        <dbReference type="ARBA" id="ARBA00022692"/>
    </source>
</evidence>
<dbReference type="EC" id="2.3.2.3" evidence="6"/>
<evidence type="ECO:0000256" key="6">
    <source>
        <dbReference type="RuleBase" id="RU363042"/>
    </source>
</evidence>
<evidence type="ECO:0000256" key="4">
    <source>
        <dbReference type="ARBA" id="ARBA00022989"/>
    </source>
</evidence>
<keyword evidence="5 6" id="KW-0472">Membrane</keyword>
<name>A0A845QNS6_9FIRM</name>
<comment type="catalytic activity">
    <reaction evidence="6">
        <text>L-lysyl-tRNA(Lys) + a 1,2-diacyl-sn-glycero-3-phospho-(1'-sn-glycerol) = a 1,2-diacyl-sn-glycero-3-phospho-1'-(3'-O-L-lysyl)-sn-glycerol + tRNA(Lys)</text>
        <dbReference type="Rhea" id="RHEA:10668"/>
        <dbReference type="Rhea" id="RHEA-COMP:9696"/>
        <dbReference type="Rhea" id="RHEA-COMP:9697"/>
        <dbReference type="ChEBI" id="CHEBI:64716"/>
        <dbReference type="ChEBI" id="CHEBI:75792"/>
        <dbReference type="ChEBI" id="CHEBI:78442"/>
        <dbReference type="ChEBI" id="CHEBI:78529"/>
        <dbReference type="EC" id="2.3.2.3"/>
    </reaction>
</comment>
<feature type="transmembrane region" description="Helical" evidence="6">
    <location>
        <begin position="49"/>
        <end position="71"/>
    </location>
</feature>
<organism evidence="7 8">
    <name type="scientific">Anaerotruncus colihominis</name>
    <dbReference type="NCBI Taxonomy" id="169435"/>
    <lineage>
        <taxon>Bacteria</taxon>
        <taxon>Bacillati</taxon>
        <taxon>Bacillota</taxon>
        <taxon>Clostridia</taxon>
        <taxon>Eubacteriales</taxon>
        <taxon>Oscillospiraceae</taxon>
        <taxon>Anaerotruncus</taxon>
    </lineage>
</organism>
<keyword evidence="4 6" id="KW-1133">Transmembrane helix</keyword>
<sequence length="350" mass="37996">MRSIDMKISFIKLCKNGGLFLILLLLTFYSIFRETQPSQILSAVSGADIKYLLLAICAMGIFLLGEGLNIGRCLQLFEKNRSVLCGIKYAVCGFFGSSVTPSASGGQPLQLYFMHRDGVNLSHGTLALLFELLSYQIVTIVLAVLGFFAVQDTISASMGDMKVLLFFGVGLNAVAMIVLICAIFCGQVAEKIVSLFVKFAKKCSEERGARLEETLTSALQEYQRSAVFLKQNKNIFVKTLVTTVVQMIAMYSIPYWIYLSLGLSGYSAVTVIFLQAVLFASVSALPLPGAMGVSEGAFSILFQTLFTGGLLPGAMLLSRSMSFYLPLAVSGICTMILLVGVKKCTIRPEI</sequence>
<reference evidence="7 8" key="1">
    <citation type="submission" date="2018-08" db="EMBL/GenBank/DDBJ databases">
        <title>Murine metabolic-syndrome-specific gut microbial biobank.</title>
        <authorList>
            <person name="Liu C."/>
        </authorList>
    </citation>
    <scope>NUCLEOTIDE SEQUENCE [LARGE SCALE GENOMIC DNA]</scope>
    <source>
        <strain evidence="7 8">28</strain>
    </source>
</reference>
<dbReference type="PANTHER" id="PTHR37693">
    <property type="entry name" value="PHOSPHATIDYLGLYCEROL LYSYLTRANSFERASE"/>
    <property type="match status" value="1"/>
</dbReference>
<evidence type="ECO:0000313" key="8">
    <source>
        <dbReference type="Proteomes" id="UP000446866"/>
    </source>
</evidence>
<comment type="similarity">
    <text evidence="6">Belongs to the LPG synthase family.</text>
</comment>
<keyword evidence="2" id="KW-1003">Cell membrane</keyword>
<dbReference type="EMBL" id="QXWK01000023">
    <property type="protein sequence ID" value="NBH62373.1"/>
    <property type="molecule type" value="Genomic_DNA"/>
</dbReference>
<gene>
    <name evidence="6" type="primary">mprF</name>
    <name evidence="7" type="ORF">D0435_12000</name>
</gene>
<keyword evidence="6" id="KW-0443">Lipid metabolism</keyword>
<keyword evidence="3 6" id="KW-0812">Transmembrane</keyword>
<evidence type="ECO:0000256" key="1">
    <source>
        <dbReference type="ARBA" id="ARBA00004651"/>
    </source>
</evidence>
<dbReference type="AlphaFoldDB" id="A0A845QNS6"/>
<comment type="function">
    <text evidence="6">Catalyzes the transfer of a lysyl group from L-lysyl-tRNA(Lys) to membrane-bound phosphatidylglycerol (PG), which produces lysylphosphatidylglycerol (LPG), a major component of the bacterial membrane with a positive net charge. LPG synthesis contributes to bacterial virulence as it is involved in the resistance mechanism against cationic antimicrobial peptides (CAMP) produces by the host's immune system (defensins, cathelicidins) and by the competing microorganisms.</text>
</comment>
<feature type="transmembrane region" description="Helical" evidence="6">
    <location>
        <begin position="323"/>
        <end position="341"/>
    </location>
</feature>
<dbReference type="InterPro" id="IPR022791">
    <property type="entry name" value="L-PG_synthase/AglD"/>
</dbReference>
<feature type="transmembrane region" description="Helical" evidence="6">
    <location>
        <begin position="163"/>
        <end position="185"/>
    </location>
</feature>
<accession>A0A845QNS6</accession>
<dbReference type="Pfam" id="PF03706">
    <property type="entry name" value="LPG_synthase_TM"/>
    <property type="match status" value="1"/>
</dbReference>
<dbReference type="GO" id="GO:0005886">
    <property type="term" value="C:plasma membrane"/>
    <property type="evidence" value="ECO:0007669"/>
    <property type="project" value="UniProtKB-SubCell"/>
</dbReference>
<dbReference type="GO" id="GO:0046677">
    <property type="term" value="P:response to antibiotic"/>
    <property type="evidence" value="ECO:0007669"/>
    <property type="project" value="UniProtKB-KW"/>
</dbReference>
<protein>
    <recommendedName>
        <fullName evidence="6">Phosphatidylglycerol lysyltransferase</fullName>
        <ecNumber evidence="6">2.3.2.3</ecNumber>
    </recommendedName>
    <alternativeName>
        <fullName evidence="6">Lysylphosphatidylglycerol synthase</fullName>
    </alternativeName>
</protein>
<feature type="transmembrane region" description="Helical" evidence="6">
    <location>
        <begin position="263"/>
        <end position="285"/>
    </location>
</feature>
<dbReference type="PANTHER" id="PTHR37693:SF1">
    <property type="entry name" value="INTEGRAL MEMBRANE PROTEIN"/>
    <property type="match status" value="1"/>
</dbReference>
<evidence type="ECO:0000256" key="5">
    <source>
        <dbReference type="ARBA" id="ARBA00023136"/>
    </source>
</evidence>
<comment type="subcellular location">
    <subcellularLocation>
        <location evidence="1 6">Cell membrane</location>
        <topology evidence="1 6">Multi-pass membrane protein</topology>
    </subcellularLocation>
</comment>
<keyword evidence="6" id="KW-0808">Transferase</keyword>
<dbReference type="NCBIfam" id="TIGR00374">
    <property type="entry name" value="flippase-like domain"/>
    <property type="match status" value="1"/>
</dbReference>
<keyword evidence="6" id="KW-0046">Antibiotic resistance</keyword>
<dbReference type="Proteomes" id="UP000446866">
    <property type="component" value="Unassembled WGS sequence"/>
</dbReference>
<dbReference type="GO" id="GO:0006629">
    <property type="term" value="P:lipid metabolic process"/>
    <property type="evidence" value="ECO:0007669"/>
    <property type="project" value="UniProtKB-KW"/>
</dbReference>